<comment type="caution">
    <text evidence="2">The sequence shown here is derived from an EMBL/GenBank/DDBJ whole genome shotgun (WGS) entry which is preliminary data.</text>
</comment>
<name>A0ABQ8B8G1_BRANA</name>
<organism evidence="2 3">
    <name type="scientific">Brassica napus</name>
    <name type="common">Rape</name>
    <dbReference type="NCBI Taxonomy" id="3708"/>
    <lineage>
        <taxon>Eukaryota</taxon>
        <taxon>Viridiplantae</taxon>
        <taxon>Streptophyta</taxon>
        <taxon>Embryophyta</taxon>
        <taxon>Tracheophyta</taxon>
        <taxon>Spermatophyta</taxon>
        <taxon>Magnoliopsida</taxon>
        <taxon>eudicotyledons</taxon>
        <taxon>Gunneridae</taxon>
        <taxon>Pentapetalae</taxon>
        <taxon>rosids</taxon>
        <taxon>malvids</taxon>
        <taxon>Brassicales</taxon>
        <taxon>Brassicaceae</taxon>
        <taxon>Brassiceae</taxon>
        <taxon>Brassica</taxon>
    </lineage>
</organism>
<evidence type="ECO:0000256" key="1">
    <source>
        <dbReference type="SAM" id="Phobius"/>
    </source>
</evidence>
<reference evidence="2 3" key="1">
    <citation type="submission" date="2021-05" db="EMBL/GenBank/DDBJ databases">
        <title>Genome Assembly of Synthetic Allotetraploid Brassica napus Reveals Homoeologous Exchanges between Subgenomes.</title>
        <authorList>
            <person name="Davis J.T."/>
        </authorList>
    </citation>
    <scope>NUCLEOTIDE SEQUENCE [LARGE SCALE GENOMIC DNA]</scope>
    <source>
        <strain evidence="3">cv. Da-Ae</strain>
        <tissue evidence="2">Seedling</tissue>
    </source>
</reference>
<evidence type="ECO:0000313" key="2">
    <source>
        <dbReference type="EMBL" id="KAH0901082.1"/>
    </source>
</evidence>
<gene>
    <name evidence="2" type="ORF">HID58_040585</name>
</gene>
<feature type="non-terminal residue" evidence="2">
    <location>
        <position position="1"/>
    </location>
</feature>
<keyword evidence="1" id="KW-0472">Membrane</keyword>
<feature type="transmembrane region" description="Helical" evidence="1">
    <location>
        <begin position="70"/>
        <end position="89"/>
    </location>
</feature>
<dbReference type="Proteomes" id="UP000824890">
    <property type="component" value="Unassembled WGS sequence"/>
</dbReference>
<keyword evidence="3" id="KW-1185">Reference proteome</keyword>
<evidence type="ECO:0000313" key="3">
    <source>
        <dbReference type="Proteomes" id="UP000824890"/>
    </source>
</evidence>
<keyword evidence="1" id="KW-1133">Transmembrane helix</keyword>
<feature type="transmembrane region" description="Helical" evidence="1">
    <location>
        <begin position="27"/>
        <end position="49"/>
    </location>
</feature>
<keyword evidence="1" id="KW-0812">Transmembrane</keyword>
<dbReference type="EMBL" id="JAGKQM010000011">
    <property type="protein sequence ID" value="KAH0901082.1"/>
    <property type="molecule type" value="Genomic_DNA"/>
</dbReference>
<proteinExistence type="predicted"/>
<sequence length="478" mass="53932">ATPMSPFSGAGDAQARRRRDSSPHLCVLFVSLLFYGLSLFFSLFLFFLLSNLRRSGFMCSRRRSSSLDMALSVLVFISLLKSLAFSSTASHCISGLSPDEPFKRASYWIIPVKTEIVSPMWRSVSQSQVLFAHVNLPVASPLLSPASILCILWRPDLKIYGQLPCLSSLWVKRTLPTGKICSILSWHKRSISQAVPLPLLVKPVKEYVQYCENIPATKNPMVELQIHRRILLLYTESTQARRCDWFFKPPLVIKDYSLCCCLPCQLQQLRGALSIFLDIYAGFWPEKEVPILSVIAFTTTSSSTPLIHSKLALVNLLNLTTMEKFIQTSSCSGRERSFSTSSFSQERIIPSKFLFVRGDFTPVTKTGKTYQFPSRLLSYVKVHLEPVDATTLVQMRVEVLDGVATSLDIVTNRLLFEDLEMWFELLLNWITSGNLCISHNVLSNFSKFVSLSLFTLELYVGVFAHRGMYDVANSLVIV</sequence>
<accession>A0ABQ8B8G1</accession>
<protein>
    <submittedName>
        <fullName evidence="2">Uncharacterized protein</fullName>
    </submittedName>
</protein>